<evidence type="ECO:0000259" key="2">
    <source>
        <dbReference type="Pfam" id="PF00149"/>
    </source>
</evidence>
<reference evidence="3 4" key="1">
    <citation type="journal article" date="2018" name="Front. Microbiol.">
        <title>Genome-Wide Analysis of Corynespora cassiicola Leaf Fall Disease Putative Effectors.</title>
        <authorList>
            <person name="Lopez D."/>
            <person name="Ribeiro S."/>
            <person name="Label P."/>
            <person name="Fumanal B."/>
            <person name="Venisse J.S."/>
            <person name="Kohler A."/>
            <person name="de Oliveira R.R."/>
            <person name="Labutti K."/>
            <person name="Lipzen A."/>
            <person name="Lail K."/>
            <person name="Bauer D."/>
            <person name="Ohm R.A."/>
            <person name="Barry K.W."/>
            <person name="Spatafora J."/>
            <person name="Grigoriev I.V."/>
            <person name="Martin F.M."/>
            <person name="Pujade-Renaud V."/>
        </authorList>
    </citation>
    <scope>NUCLEOTIDE SEQUENCE [LARGE SCALE GENOMIC DNA]</scope>
    <source>
        <strain evidence="3 4">Philippines</strain>
    </source>
</reference>
<keyword evidence="4" id="KW-1185">Reference proteome</keyword>
<dbReference type="Pfam" id="PF00149">
    <property type="entry name" value="Metallophos"/>
    <property type="match status" value="1"/>
</dbReference>
<dbReference type="CDD" id="cd07383">
    <property type="entry name" value="MPP_Dcr2"/>
    <property type="match status" value="1"/>
</dbReference>
<sequence>MKWEKLVWIAASTVGAWPTAGRGQSRQFKYEGLKFGSDGRFLITVFEDFHLGESPDEHGHALDDKTISVMEKILVAEPADLVVLNGDLVNCDSYPADPNSLIDRIITPLINREIPFAATFGNHDNDRACDTRAISQHMWDKAHSLSKKKLAFTTSSVPGELSKIGTSNYFIPVYAHGSDNLEMILWFFDSRGGRSHDTGQDEGNFVDEEVVKWYIDTRDRINKEHNRNIPSLIFVHIPVHAALAFQDQRNMKAAPGINAEKIFFESMNSDHQWLKADIPLMNAMASDKGLIATFSGHLHGIDWCANWAKLKGNEPGPGNGNGIKICFGRRTGYTGYGAHMRGARRIVVEQTRLAKHELETWIRLEDGSVSGQVTLNSTFGSDLYPEVSRKYSKLEDDFGWNPTPAGRPAGPVSVMSLKKHMPPSSTFVP</sequence>
<dbReference type="GO" id="GO:0016788">
    <property type="term" value="F:hydrolase activity, acting on ester bonds"/>
    <property type="evidence" value="ECO:0007669"/>
    <property type="project" value="TreeGrafter"/>
</dbReference>
<dbReference type="GO" id="GO:0005737">
    <property type="term" value="C:cytoplasm"/>
    <property type="evidence" value="ECO:0007669"/>
    <property type="project" value="TreeGrafter"/>
</dbReference>
<dbReference type="EMBL" id="KZ678135">
    <property type="protein sequence ID" value="PSN67128.1"/>
    <property type="molecule type" value="Genomic_DNA"/>
</dbReference>
<gene>
    <name evidence="3" type="ORF">BS50DRAFT_493633</name>
</gene>
<dbReference type="InterPro" id="IPR029052">
    <property type="entry name" value="Metallo-depent_PP-like"/>
</dbReference>
<dbReference type="Gene3D" id="3.60.21.10">
    <property type="match status" value="1"/>
</dbReference>
<dbReference type="SUPFAM" id="SSF56300">
    <property type="entry name" value="Metallo-dependent phosphatases"/>
    <property type="match status" value="1"/>
</dbReference>
<proteinExistence type="predicted"/>
<dbReference type="PANTHER" id="PTHR32440">
    <property type="entry name" value="PHOSPHATASE DCR2-RELATED-RELATED"/>
    <property type="match status" value="1"/>
</dbReference>
<dbReference type="AlphaFoldDB" id="A0A2T2NPX8"/>
<dbReference type="STRING" id="1448308.A0A2T2NPX8"/>
<name>A0A2T2NPX8_CORCC</name>
<dbReference type="Proteomes" id="UP000240883">
    <property type="component" value="Unassembled WGS sequence"/>
</dbReference>
<protein>
    <submittedName>
        <fullName evidence="3">Metallo-dependent phosphatase</fullName>
    </submittedName>
</protein>
<accession>A0A2T2NPX8</accession>
<feature type="region of interest" description="Disordered" evidence="1">
    <location>
        <begin position="398"/>
        <end position="429"/>
    </location>
</feature>
<evidence type="ECO:0000256" key="1">
    <source>
        <dbReference type="SAM" id="MobiDB-lite"/>
    </source>
</evidence>
<evidence type="ECO:0000313" key="3">
    <source>
        <dbReference type="EMBL" id="PSN67128.1"/>
    </source>
</evidence>
<dbReference type="OrthoDB" id="783096at2759"/>
<feature type="domain" description="Calcineurin-like phosphoesterase" evidence="2">
    <location>
        <begin position="59"/>
        <end position="240"/>
    </location>
</feature>
<evidence type="ECO:0000313" key="4">
    <source>
        <dbReference type="Proteomes" id="UP000240883"/>
    </source>
</evidence>
<dbReference type="PANTHER" id="PTHR32440:SF11">
    <property type="entry name" value="METALLOPHOSPHOESTERASE DOMAIN-CONTAINING PROTEIN"/>
    <property type="match status" value="1"/>
</dbReference>
<organism evidence="3 4">
    <name type="scientific">Corynespora cassiicola Philippines</name>
    <dbReference type="NCBI Taxonomy" id="1448308"/>
    <lineage>
        <taxon>Eukaryota</taxon>
        <taxon>Fungi</taxon>
        <taxon>Dikarya</taxon>
        <taxon>Ascomycota</taxon>
        <taxon>Pezizomycotina</taxon>
        <taxon>Dothideomycetes</taxon>
        <taxon>Pleosporomycetidae</taxon>
        <taxon>Pleosporales</taxon>
        <taxon>Corynesporascaceae</taxon>
        <taxon>Corynespora</taxon>
    </lineage>
</organism>
<dbReference type="InterPro" id="IPR004843">
    <property type="entry name" value="Calcineurin-like_PHP"/>
</dbReference>